<dbReference type="InterPro" id="IPR025332">
    <property type="entry name" value="DUF4238"/>
</dbReference>
<reference evidence="1 2" key="1">
    <citation type="submission" date="2018-09" db="EMBL/GenBank/DDBJ databases">
        <title>Comparative genomics of Leucobacter spp.</title>
        <authorList>
            <person name="Reis A.C."/>
            <person name="Kolvenbach B.A."/>
            <person name="Corvini P.F.X."/>
            <person name="Nunes O.C."/>
        </authorList>
    </citation>
    <scope>NUCLEOTIDE SEQUENCE [LARGE SCALE GENOMIC DNA]</scope>
    <source>
        <strain evidence="1 2">TAN 31504</strain>
    </source>
</reference>
<dbReference type="Pfam" id="PF14022">
    <property type="entry name" value="DUF4238"/>
    <property type="match status" value="1"/>
</dbReference>
<organism evidence="1 2">
    <name type="scientific">Leucobacter chromiireducens subsp. solipictus</name>
    <dbReference type="NCBI Taxonomy" id="398235"/>
    <lineage>
        <taxon>Bacteria</taxon>
        <taxon>Bacillati</taxon>
        <taxon>Actinomycetota</taxon>
        <taxon>Actinomycetes</taxon>
        <taxon>Micrococcales</taxon>
        <taxon>Microbacteriaceae</taxon>
        <taxon>Leucobacter</taxon>
    </lineage>
</organism>
<proteinExistence type="predicted"/>
<sequence length="311" mass="34919">MRSYSYFVSNQHPKKHHFVPQLLLNNFASDEQLWVMPIEQERSLPYKASVKNVGHVNGGHRMIKADGTEDWTTLEASMNKLETAASLAIKQLHEDKSISLVSRELKEPIAWLAALQRARSRTFLGSVAHVLGDAPNEEELKGTQFELQTTLLRTGLWNLLGKWAVQDNDSVSVAESYEPFVHYLLSLRWDVMRFEQPELVVSDAFAAQYGVSALGKPPSPSEVWGAKFGVNVPFSRAEGFTIALSPRMALHIHHRNERWGGDPNTVNMHTVLNARSFIAFPGDANPKEVLVPLLDWVFEARGLRSCIPPSL</sequence>
<name>A0ABS1SK41_9MICO</name>
<dbReference type="EMBL" id="QYAC01000005">
    <property type="protein sequence ID" value="MBL3679653.1"/>
    <property type="molecule type" value="Genomic_DNA"/>
</dbReference>
<accession>A0ABS1SK41</accession>
<protein>
    <submittedName>
        <fullName evidence="1">DUF4238 domain-containing protein</fullName>
    </submittedName>
</protein>
<keyword evidence="2" id="KW-1185">Reference proteome</keyword>
<evidence type="ECO:0000313" key="2">
    <source>
        <dbReference type="Proteomes" id="UP001645859"/>
    </source>
</evidence>
<dbReference type="Proteomes" id="UP001645859">
    <property type="component" value="Unassembled WGS sequence"/>
</dbReference>
<gene>
    <name evidence="1" type="ORF">D3230_10185</name>
</gene>
<comment type="caution">
    <text evidence="1">The sequence shown here is derived from an EMBL/GenBank/DDBJ whole genome shotgun (WGS) entry which is preliminary data.</text>
</comment>
<evidence type="ECO:0000313" key="1">
    <source>
        <dbReference type="EMBL" id="MBL3679653.1"/>
    </source>
</evidence>